<dbReference type="FunFam" id="2.60.40.1970:FF:000003">
    <property type="entry name" value="MLLT1, super elongation complex subunit"/>
    <property type="match status" value="1"/>
</dbReference>
<dbReference type="GeneTree" id="ENSGT00940000155903"/>
<dbReference type="InterPro" id="IPR052790">
    <property type="entry name" value="YEATS_domain"/>
</dbReference>
<dbReference type="Ensembl" id="ENSHCOT00000015357.1">
    <property type="protein sequence ID" value="ENSHCOP00000023282.1"/>
    <property type="gene ID" value="ENSHCOG00000011714.1"/>
</dbReference>
<name>A0A3Q2YWL1_HIPCM</name>
<feature type="region of interest" description="Disordered" evidence="3">
    <location>
        <begin position="151"/>
        <end position="417"/>
    </location>
</feature>
<feature type="compositionally biased region" description="Basic and acidic residues" evidence="3">
    <location>
        <begin position="260"/>
        <end position="275"/>
    </location>
</feature>
<evidence type="ECO:0000256" key="1">
    <source>
        <dbReference type="ARBA" id="ARBA00023242"/>
    </source>
</evidence>
<protein>
    <submittedName>
        <fullName evidence="5">MLLT3 super elongation complex subunit</fullName>
    </submittedName>
</protein>
<dbReference type="PROSITE" id="PS51037">
    <property type="entry name" value="YEATS"/>
    <property type="match status" value="1"/>
</dbReference>
<evidence type="ECO:0000259" key="4">
    <source>
        <dbReference type="PROSITE" id="PS51037"/>
    </source>
</evidence>
<feature type="compositionally biased region" description="Basic and acidic residues" evidence="3">
    <location>
        <begin position="209"/>
        <end position="228"/>
    </location>
</feature>
<feature type="compositionally biased region" description="Acidic residues" evidence="3">
    <location>
        <begin position="406"/>
        <end position="417"/>
    </location>
</feature>
<dbReference type="GO" id="GO:0003682">
    <property type="term" value="F:chromatin binding"/>
    <property type="evidence" value="ECO:0007669"/>
    <property type="project" value="TreeGrafter"/>
</dbReference>
<comment type="subcellular location">
    <subcellularLocation>
        <location evidence="2">Nucleus</location>
    </subcellularLocation>
</comment>
<feature type="compositionally biased region" description="Polar residues" evidence="3">
    <location>
        <begin position="153"/>
        <end position="165"/>
    </location>
</feature>
<dbReference type="GO" id="GO:0008023">
    <property type="term" value="C:transcription elongation factor complex"/>
    <property type="evidence" value="ECO:0007669"/>
    <property type="project" value="TreeGrafter"/>
</dbReference>
<dbReference type="CDD" id="cd16906">
    <property type="entry name" value="YEATS_AF-9_like"/>
    <property type="match status" value="1"/>
</dbReference>
<accession>A0A3Q2YWL1</accession>
<dbReference type="Pfam" id="PF17793">
    <property type="entry name" value="AHD"/>
    <property type="match status" value="1"/>
</dbReference>
<dbReference type="PANTHER" id="PTHR47827:SF5">
    <property type="entry name" value="PROTEIN AF-9"/>
    <property type="match status" value="1"/>
</dbReference>
<feature type="region of interest" description="Disordered" evidence="3">
    <location>
        <begin position="444"/>
        <end position="463"/>
    </location>
</feature>
<evidence type="ECO:0000313" key="6">
    <source>
        <dbReference type="Proteomes" id="UP000264820"/>
    </source>
</evidence>
<feature type="compositionally biased region" description="Basic and acidic residues" evidence="3">
    <location>
        <begin position="313"/>
        <end position="324"/>
    </location>
</feature>
<evidence type="ECO:0000313" key="5">
    <source>
        <dbReference type="Ensembl" id="ENSHCOP00000023282.1"/>
    </source>
</evidence>
<dbReference type="InterPro" id="IPR038704">
    <property type="entry name" value="YEAST_sf"/>
</dbReference>
<proteinExistence type="predicted"/>
<dbReference type="Gene3D" id="2.60.40.1970">
    <property type="entry name" value="YEATS domain"/>
    <property type="match status" value="1"/>
</dbReference>
<dbReference type="PANTHER" id="PTHR47827">
    <property type="entry name" value="AHD DOMAIN-CONTAINING PROTEIN"/>
    <property type="match status" value="1"/>
</dbReference>
<dbReference type="InterPro" id="IPR055129">
    <property type="entry name" value="YEATS_dom"/>
</dbReference>
<keyword evidence="1 2" id="KW-0539">Nucleus</keyword>
<feature type="compositionally biased region" description="Low complexity" evidence="3">
    <location>
        <begin position="368"/>
        <end position="379"/>
    </location>
</feature>
<feature type="compositionally biased region" description="Low complexity" evidence="3">
    <location>
        <begin position="193"/>
        <end position="204"/>
    </location>
</feature>
<keyword evidence="6" id="KW-1185">Reference proteome</keyword>
<feature type="compositionally biased region" description="Basic and acidic residues" evidence="3">
    <location>
        <begin position="331"/>
        <end position="340"/>
    </location>
</feature>
<dbReference type="Gene3D" id="1.20.1270.290">
    <property type="match status" value="1"/>
</dbReference>
<reference evidence="5" key="1">
    <citation type="submission" date="2025-08" db="UniProtKB">
        <authorList>
            <consortium name="Ensembl"/>
        </authorList>
    </citation>
    <scope>IDENTIFICATION</scope>
</reference>
<evidence type="ECO:0000256" key="3">
    <source>
        <dbReference type="SAM" id="MobiDB-lite"/>
    </source>
</evidence>
<dbReference type="InterPro" id="IPR040930">
    <property type="entry name" value="AF-9_AHD"/>
</dbReference>
<sequence>MTNQHLPSQGAVQVKLELGHRAQFRKKPTVEGFTHDWIVFVRGPEHSNIQHFVEKVVFHLHESFPKPKRVCKDPPYKVEESGYAGFILPIEVYFRNKEEPKKVRFDYDLFLHLEGHPPVNHLRCEKLTFNNPTEEFRRKLLRAGGVGGGLSPFLSSTPSEGSTSLFGPHMKLPTLPNSSLASAFSEPRKSKSSHGNSSSTTSFSKLHKPSKEQKDKPSKDLKESKSAFRDTCWVSGKAPKEPSRKPKENQPLQNSNPKMGFKEPKSSSHRGEVSHHGASKRLSAPDGDNHVTKKRKRGFGDLSGKQTSGSDAQHSDKKVLKDRPLAQSAKLHPEGDDAAHRKASALPPFPDAMDPNDSDMESTKSDSEQPSPASSSSSSGFAPTHHKRQVLGPLQSVMRDLHSDDHDDNSEDQDDLDLDSEAERPADNRLTAPSCDFAIRVSLSDGSESDGSAPSPPSRHDAPALFKTANNQVLDVKSPSKQDRSKNLDCDKAYLDELVELHKRLMTLREGHILQQIVNLIEETGHFHITNTTFDFDLCSLDRSTVRKLQSYLDTSGLS</sequence>
<organism evidence="5 6">
    <name type="scientific">Hippocampus comes</name>
    <name type="common">Tiger tail seahorse</name>
    <dbReference type="NCBI Taxonomy" id="109280"/>
    <lineage>
        <taxon>Eukaryota</taxon>
        <taxon>Metazoa</taxon>
        <taxon>Chordata</taxon>
        <taxon>Craniata</taxon>
        <taxon>Vertebrata</taxon>
        <taxon>Euteleostomi</taxon>
        <taxon>Actinopterygii</taxon>
        <taxon>Neopterygii</taxon>
        <taxon>Teleostei</taxon>
        <taxon>Neoteleostei</taxon>
        <taxon>Acanthomorphata</taxon>
        <taxon>Syngnathiaria</taxon>
        <taxon>Syngnathiformes</taxon>
        <taxon>Syngnathoidei</taxon>
        <taxon>Syngnathidae</taxon>
        <taxon>Hippocampus</taxon>
    </lineage>
</organism>
<feature type="domain" description="YEATS" evidence="4">
    <location>
        <begin position="6"/>
        <end position="143"/>
    </location>
</feature>
<dbReference type="Proteomes" id="UP000264820">
    <property type="component" value="Unplaced"/>
</dbReference>
<evidence type="ECO:0000256" key="2">
    <source>
        <dbReference type="PROSITE-ProRule" id="PRU00376"/>
    </source>
</evidence>
<dbReference type="GO" id="GO:0045893">
    <property type="term" value="P:positive regulation of DNA-templated transcription"/>
    <property type="evidence" value="ECO:0007669"/>
    <property type="project" value="TreeGrafter"/>
</dbReference>
<dbReference type="AlphaFoldDB" id="A0A3Q2YWL1"/>
<reference evidence="5" key="2">
    <citation type="submission" date="2025-09" db="UniProtKB">
        <authorList>
            <consortium name="Ensembl"/>
        </authorList>
    </citation>
    <scope>IDENTIFICATION</scope>
</reference>
<feature type="compositionally biased region" description="Basic and acidic residues" evidence="3">
    <location>
        <begin position="238"/>
        <end position="248"/>
    </location>
</feature>
<dbReference type="Pfam" id="PF03366">
    <property type="entry name" value="YEATS"/>
    <property type="match status" value="1"/>
</dbReference>